<proteinExistence type="predicted"/>
<evidence type="ECO:0000313" key="2">
    <source>
        <dbReference type="EMBL" id="KAF2684841.1"/>
    </source>
</evidence>
<accession>A0A6G1J3Q4</accession>
<feature type="region of interest" description="Disordered" evidence="1">
    <location>
        <begin position="1"/>
        <end position="20"/>
    </location>
</feature>
<feature type="compositionally biased region" description="Polar residues" evidence="1">
    <location>
        <begin position="1"/>
        <end position="18"/>
    </location>
</feature>
<gene>
    <name evidence="2" type="ORF">K458DRAFT_27538</name>
</gene>
<dbReference type="Proteomes" id="UP000799291">
    <property type="component" value="Unassembled WGS sequence"/>
</dbReference>
<sequence>MLHLNTPNPKSPPWQTRQLPYVPTRYFRSRGTQGDQLTAHQTRSDQQGHPLHRASRITARQQPAKACVHHTFRIEEDLHYEGPRSEKVGLPNADIFGCLHPASATRSERSVK</sequence>
<evidence type="ECO:0000313" key="3">
    <source>
        <dbReference type="Proteomes" id="UP000799291"/>
    </source>
</evidence>
<organism evidence="2 3">
    <name type="scientific">Lentithecium fluviatile CBS 122367</name>
    <dbReference type="NCBI Taxonomy" id="1168545"/>
    <lineage>
        <taxon>Eukaryota</taxon>
        <taxon>Fungi</taxon>
        <taxon>Dikarya</taxon>
        <taxon>Ascomycota</taxon>
        <taxon>Pezizomycotina</taxon>
        <taxon>Dothideomycetes</taxon>
        <taxon>Pleosporomycetidae</taxon>
        <taxon>Pleosporales</taxon>
        <taxon>Massarineae</taxon>
        <taxon>Lentitheciaceae</taxon>
        <taxon>Lentithecium</taxon>
    </lineage>
</organism>
<protein>
    <submittedName>
        <fullName evidence="2">Uncharacterized protein</fullName>
    </submittedName>
</protein>
<reference evidence="2" key="1">
    <citation type="journal article" date="2020" name="Stud. Mycol.">
        <title>101 Dothideomycetes genomes: a test case for predicting lifestyles and emergence of pathogens.</title>
        <authorList>
            <person name="Haridas S."/>
            <person name="Albert R."/>
            <person name="Binder M."/>
            <person name="Bloem J."/>
            <person name="Labutti K."/>
            <person name="Salamov A."/>
            <person name="Andreopoulos B."/>
            <person name="Baker S."/>
            <person name="Barry K."/>
            <person name="Bills G."/>
            <person name="Bluhm B."/>
            <person name="Cannon C."/>
            <person name="Castanera R."/>
            <person name="Culley D."/>
            <person name="Daum C."/>
            <person name="Ezra D."/>
            <person name="Gonzalez J."/>
            <person name="Henrissat B."/>
            <person name="Kuo A."/>
            <person name="Liang C."/>
            <person name="Lipzen A."/>
            <person name="Lutzoni F."/>
            <person name="Magnuson J."/>
            <person name="Mondo S."/>
            <person name="Nolan M."/>
            <person name="Ohm R."/>
            <person name="Pangilinan J."/>
            <person name="Park H.-J."/>
            <person name="Ramirez L."/>
            <person name="Alfaro M."/>
            <person name="Sun H."/>
            <person name="Tritt A."/>
            <person name="Yoshinaga Y."/>
            <person name="Zwiers L.-H."/>
            <person name="Turgeon B."/>
            <person name="Goodwin S."/>
            <person name="Spatafora J."/>
            <person name="Crous P."/>
            <person name="Grigoriev I."/>
        </authorList>
    </citation>
    <scope>NUCLEOTIDE SEQUENCE</scope>
    <source>
        <strain evidence="2">CBS 122367</strain>
    </source>
</reference>
<dbReference type="AlphaFoldDB" id="A0A6G1J3Q4"/>
<name>A0A6G1J3Q4_9PLEO</name>
<dbReference type="EMBL" id="MU005580">
    <property type="protein sequence ID" value="KAF2684841.1"/>
    <property type="molecule type" value="Genomic_DNA"/>
</dbReference>
<feature type="compositionally biased region" description="Polar residues" evidence="1">
    <location>
        <begin position="30"/>
        <end position="47"/>
    </location>
</feature>
<evidence type="ECO:0000256" key="1">
    <source>
        <dbReference type="SAM" id="MobiDB-lite"/>
    </source>
</evidence>
<feature type="region of interest" description="Disordered" evidence="1">
    <location>
        <begin position="25"/>
        <end position="64"/>
    </location>
</feature>
<keyword evidence="3" id="KW-1185">Reference proteome</keyword>